<protein>
    <submittedName>
        <fullName evidence="2">Uncharacterized protein</fullName>
    </submittedName>
</protein>
<evidence type="ECO:0000256" key="1">
    <source>
        <dbReference type="SAM" id="Phobius"/>
    </source>
</evidence>
<dbReference type="RefSeq" id="WP_148867390.1">
    <property type="nucleotide sequence ID" value="NZ_VNHO01000017.1"/>
</dbReference>
<evidence type="ECO:0000313" key="3">
    <source>
        <dbReference type="Proteomes" id="UP000322294"/>
    </source>
</evidence>
<evidence type="ECO:0000313" key="2">
    <source>
        <dbReference type="EMBL" id="TYP52486.1"/>
    </source>
</evidence>
<proteinExistence type="predicted"/>
<feature type="transmembrane region" description="Helical" evidence="1">
    <location>
        <begin position="12"/>
        <end position="34"/>
    </location>
</feature>
<comment type="caution">
    <text evidence="2">The sequence shown here is derived from an EMBL/GenBank/DDBJ whole genome shotgun (WGS) entry which is preliminary data.</text>
</comment>
<reference evidence="2 3" key="1">
    <citation type="submission" date="2019-07" db="EMBL/GenBank/DDBJ databases">
        <title>Genomic Encyclopedia of Type Strains, Phase I: the one thousand microbial genomes (KMG-I) project.</title>
        <authorList>
            <person name="Kyrpides N."/>
        </authorList>
    </citation>
    <scope>NUCLEOTIDE SEQUENCE [LARGE SCALE GENOMIC DNA]</scope>
    <source>
        <strain evidence="2 3">DSM 16647</strain>
    </source>
</reference>
<gene>
    <name evidence="2" type="ORF">LZ11_01653</name>
</gene>
<dbReference type="Proteomes" id="UP000322294">
    <property type="component" value="Unassembled WGS sequence"/>
</dbReference>
<keyword evidence="1" id="KW-0812">Transmembrane</keyword>
<accession>A0A5S5APM2</accession>
<keyword evidence="1" id="KW-0472">Membrane</keyword>
<dbReference type="EMBL" id="VNHO01000017">
    <property type="protein sequence ID" value="TYP52486.1"/>
    <property type="molecule type" value="Genomic_DNA"/>
</dbReference>
<keyword evidence="1" id="KW-1133">Transmembrane helix</keyword>
<name>A0A5S5APM2_9FIRM</name>
<dbReference type="OrthoDB" id="1729814at2"/>
<dbReference type="AlphaFoldDB" id="A0A5S5APM2"/>
<organism evidence="2 3">
    <name type="scientific">Thermosediminibacter litoriperuensis</name>
    <dbReference type="NCBI Taxonomy" id="291989"/>
    <lineage>
        <taxon>Bacteria</taxon>
        <taxon>Bacillati</taxon>
        <taxon>Bacillota</taxon>
        <taxon>Clostridia</taxon>
        <taxon>Thermosediminibacterales</taxon>
        <taxon>Thermosediminibacteraceae</taxon>
        <taxon>Thermosediminibacter</taxon>
    </lineage>
</organism>
<sequence length="115" mass="13473">MNWAWLRFIGNILTNEAVMEPLIAAVLGYGISVYNKNRRYRMIMDITADVVDYIEEHYKEWGLKGSAKMEKFLEIFTKEFKKQLGRKPKKEELETAMIRAEALVQRARRASKTGK</sequence>
<keyword evidence="3" id="KW-1185">Reference proteome</keyword>